<sequence>MSCYLDLLKAGIGEERIPVISNRQPKSRISKHWKDEMTNTLMNEDSQILKLSQERGRRRGKRRAELYGVYKLCPGDRPLCPRSRASLVMCKDIVRTREYSACDEPRTWKKMGSCNCAIAAMRINDYELQLRLITTSTLYLSRWGRHAQDKA</sequence>
<accession>A0A0J9UJK5</accession>
<dbReference type="AlphaFoldDB" id="A0A0J9UJK5"/>
<reference evidence="1" key="1">
    <citation type="submission" date="2007-04" db="EMBL/GenBank/DDBJ databases">
        <authorList>
            <consortium name="The Broad Institute Genome Sequencing Platform"/>
            <person name="Birren B."/>
            <person name="Lander E."/>
            <person name="Galagan J."/>
            <person name="Nusbaum C."/>
            <person name="Devon K."/>
            <person name="Ma L.-J."/>
            <person name="Jaffe D."/>
            <person name="Butler J."/>
            <person name="Alvarez P."/>
            <person name="Gnerre S."/>
            <person name="Grabherr M."/>
            <person name="Kleber M."/>
            <person name="Mauceli E."/>
            <person name="Brockman W."/>
            <person name="MacCallum I.A."/>
            <person name="Young S."/>
            <person name="LaButti K."/>
            <person name="DeCaprio D."/>
            <person name="Crawford M."/>
            <person name="Koehrsen M."/>
            <person name="Engels R."/>
            <person name="Montgomery P."/>
            <person name="Pearson M."/>
            <person name="Howarth C."/>
            <person name="Larson L."/>
            <person name="White J."/>
            <person name="O'Leary S."/>
            <person name="Kodira C."/>
            <person name="Zeng Q."/>
            <person name="Yandava C."/>
            <person name="Alvarado L."/>
            <person name="Kistler C."/>
            <person name="Shim W.-B."/>
            <person name="Kang S."/>
            <person name="Woloshuk C."/>
        </authorList>
    </citation>
    <scope>NUCLEOTIDE SEQUENCE</scope>
    <source>
        <strain evidence="1">4287</strain>
    </source>
</reference>
<gene>
    <name evidence="1" type="ORF">FOXG_18534</name>
</gene>
<dbReference type="Proteomes" id="UP000009097">
    <property type="component" value="Unassembled WGS sequence"/>
</dbReference>
<dbReference type="EMBL" id="DS231698">
    <property type="protein sequence ID" value="KNA99369.1"/>
    <property type="molecule type" value="Genomic_DNA"/>
</dbReference>
<reference evidence="1" key="2">
    <citation type="journal article" date="2010" name="Nature">
        <title>Comparative genomics reveals mobile pathogenicity chromosomes in Fusarium.</title>
        <authorList>
            <person name="Ma L.J."/>
            <person name="van der Does H.C."/>
            <person name="Borkovich K.A."/>
            <person name="Coleman J.J."/>
            <person name="Daboussi M.J."/>
            <person name="Di Pietro A."/>
            <person name="Dufresne M."/>
            <person name="Freitag M."/>
            <person name="Grabherr M."/>
            <person name="Henrissat B."/>
            <person name="Houterman P.M."/>
            <person name="Kang S."/>
            <person name="Shim W.B."/>
            <person name="Woloshuk C."/>
            <person name="Xie X."/>
            <person name="Xu J.R."/>
            <person name="Antoniw J."/>
            <person name="Baker S.E."/>
            <person name="Bluhm B.H."/>
            <person name="Breakspear A."/>
            <person name="Brown D.W."/>
            <person name="Butchko R.A."/>
            <person name="Chapman S."/>
            <person name="Coulson R."/>
            <person name="Coutinho P.M."/>
            <person name="Danchin E.G."/>
            <person name="Diener A."/>
            <person name="Gale L.R."/>
            <person name="Gardiner D.M."/>
            <person name="Goff S."/>
            <person name="Hammond-Kosack K.E."/>
            <person name="Hilburn K."/>
            <person name="Hua-Van A."/>
            <person name="Jonkers W."/>
            <person name="Kazan K."/>
            <person name="Kodira C.D."/>
            <person name="Koehrsen M."/>
            <person name="Kumar L."/>
            <person name="Lee Y.H."/>
            <person name="Li L."/>
            <person name="Manners J.M."/>
            <person name="Miranda-Saavedra D."/>
            <person name="Mukherjee M."/>
            <person name="Park G."/>
            <person name="Park J."/>
            <person name="Park S.Y."/>
            <person name="Proctor R.H."/>
            <person name="Regev A."/>
            <person name="Ruiz-Roldan M.C."/>
            <person name="Sain D."/>
            <person name="Sakthikumar S."/>
            <person name="Sykes S."/>
            <person name="Schwartz D.C."/>
            <person name="Turgeon B.G."/>
            <person name="Wapinski I."/>
            <person name="Yoder O."/>
            <person name="Young S."/>
            <person name="Zeng Q."/>
            <person name="Zhou S."/>
            <person name="Galagan J."/>
            <person name="Cuomo C.A."/>
            <person name="Kistler H.C."/>
            <person name="Rep M."/>
        </authorList>
    </citation>
    <scope>NUCLEOTIDE SEQUENCE [LARGE SCALE GENOMIC DNA]</scope>
    <source>
        <strain evidence="1">4287</strain>
    </source>
</reference>
<protein>
    <submittedName>
        <fullName evidence="1">Uncharacterized protein</fullName>
    </submittedName>
</protein>
<evidence type="ECO:0000313" key="2">
    <source>
        <dbReference type="Proteomes" id="UP000009097"/>
    </source>
</evidence>
<evidence type="ECO:0000313" key="1">
    <source>
        <dbReference type="EMBL" id="KNA99369.1"/>
    </source>
</evidence>
<dbReference type="RefSeq" id="XP_018237415.1">
    <property type="nucleotide sequence ID" value="XM_018398653.1"/>
</dbReference>
<dbReference type="VEuPathDB" id="FungiDB:FOXG_18534"/>
<dbReference type="GeneID" id="28959240"/>
<organism evidence="1 2">
    <name type="scientific">Fusarium oxysporum f. sp. lycopersici (strain 4287 / CBS 123668 / FGSC 9935 / NRRL 34936)</name>
    <name type="common">Fusarium vascular wilt of tomato</name>
    <dbReference type="NCBI Taxonomy" id="426428"/>
    <lineage>
        <taxon>Eukaryota</taxon>
        <taxon>Fungi</taxon>
        <taxon>Dikarya</taxon>
        <taxon>Ascomycota</taxon>
        <taxon>Pezizomycotina</taxon>
        <taxon>Sordariomycetes</taxon>
        <taxon>Hypocreomycetidae</taxon>
        <taxon>Hypocreales</taxon>
        <taxon>Nectriaceae</taxon>
        <taxon>Fusarium</taxon>
        <taxon>Fusarium oxysporum species complex</taxon>
    </lineage>
</organism>
<dbReference type="KEGG" id="fox:FOXG_18534"/>
<name>A0A0J9UJK5_FUSO4</name>
<proteinExistence type="predicted"/>